<comment type="caution">
    <text evidence="1">The sequence shown here is derived from an EMBL/GenBank/DDBJ whole genome shotgun (WGS) entry which is preliminary data.</text>
</comment>
<reference evidence="1 2" key="1">
    <citation type="journal article" date="2016" name="Nat. Commun.">
        <title>Thousands of microbial genomes shed light on interconnected biogeochemical processes in an aquifer system.</title>
        <authorList>
            <person name="Anantharaman K."/>
            <person name="Brown C.T."/>
            <person name="Hug L.A."/>
            <person name="Sharon I."/>
            <person name="Castelle C.J."/>
            <person name="Probst A.J."/>
            <person name="Thomas B.C."/>
            <person name="Singh A."/>
            <person name="Wilkins M.J."/>
            <person name="Karaoz U."/>
            <person name="Brodie E.L."/>
            <person name="Williams K.H."/>
            <person name="Hubbard S.S."/>
            <person name="Banfield J.F."/>
        </authorList>
    </citation>
    <scope>NUCLEOTIDE SEQUENCE [LARGE SCALE GENOMIC DNA]</scope>
</reference>
<evidence type="ECO:0000313" key="2">
    <source>
        <dbReference type="Proteomes" id="UP000178530"/>
    </source>
</evidence>
<evidence type="ECO:0000313" key="1">
    <source>
        <dbReference type="EMBL" id="OHA97741.1"/>
    </source>
</evidence>
<name>A0A1G2TMB2_9BACT</name>
<sequence>MKKYISAIFLTTLLVPSITFASWWNPLSWKVFNSNKILKVETPQIQNKPATQATTTIKNIATTTTKIKEKNDKKSQKQTVNLIPKSEVKNSVINLPSGAIVEMDTQGNIVRYIKQPVKEKETQDVSIPKNDTPNVLVPLVAPPSPTIQPLLTPTLSCTKDVWSCSGWSVCSNSGSQTRSCNITTECSTANTPSPNTTQSCTPPVQPVSISVEDVSSVERIISITNLSSEQLAIEKLRLRMSSLVGKDGVSISPSDTGYVSLSVNFPKSYDKNFYYGFADNLTIKENGIFDFVWRQQVGKNCYGYVDSTAIPKECLRTNTNRPHELLGQTLLSNELRPNETINIRIALDPRVLAGYSTIETTCPKSYQFYLDYVTGSIIKKSTGENVPFPSLSIKEAKLNDVCQVSQ</sequence>
<organism evidence="1 2">
    <name type="scientific">Candidatus Zambryskibacteria bacterium RIFCSPHIGHO2_12_FULL_38_37</name>
    <dbReference type="NCBI Taxonomy" id="1802751"/>
    <lineage>
        <taxon>Bacteria</taxon>
        <taxon>Candidatus Zambryskiibacteriota</taxon>
    </lineage>
</organism>
<dbReference type="AlphaFoldDB" id="A0A1G2TMB2"/>
<accession>A0A1G2TMB2</accession>
<dbReference type="Proteomes" id="UP000178530">
    <property type="component" value="Unassembled WGS sequence"/>
</dbReference>
<proteinExistence type="predicted"/>
<gene>
    <name evidence="1" type="ORF">A3E32_01020</name>
</gene>
<protein>
    <submittedName>
        <fullName evidence="1">Uncharacterized protein</fullName>
    </submittedName>
</protein>
<dbReference type="EMBL" id="MHVU01000039">
    <property type="protein sequence ID" value="OHA97741.1"/>
    <property type="molecule type" value="Genomic_DNA"/>
</dbReference>